<dbReference type="Proteomes" id="UP001527925">
    <property type="component" value="Unassembled WGS sequence"/>
</dbReference>
<keyword evidence="4" id="KW-0963">Cytoplasm</keyword>
<keyword evidence="5" id="KW-0507">mRNA processing</keyword>
<keyword evidence="12" id="KW-1185">Reference proteome</keyword>
<feature type="compositionally biased region" description="Low complexity" evidence="9">
    <location>
        <begin position="322"/>
        <end position="334"/>
    </location>
</feature>
<feature type="compositionally biased region" description="Low complexity" evidence="9">
    <location>
        <begin position="268"/>
        <end position="283"/>
    </location>
</feature>
<feature type="region of interest" description="Disordered" evidence="9">
    <location>
        <begin position="211"/>
        <end position="343"/>
    </location>
</feature>
<dbReference type="PANTHER" id="PTHR12786">
    <property type="entry name" value="SPLICING FACTOR SF3A-RELATED"/>
    <property type="match status" value="1"/>
</dbReference>
<keyword evidence="6" id="KW-0508">mRNA splicing</keyword>
<reference evidence="11 12" key="1">
    <citation type="submission" date="2023-09" db="EMBL/GenBank/DDBJ databases">
        <title>Pangenome analysis of Batrachochytrium dendrobatidis and related Chytrids.</title>
        <authorList>
            <person name="Yacoub M.N."/>
            <person name="Stajich J.E."/>
            <person name="James T.Y."/>
        </authorList>
    </citation>
    <scope>NUCLEOTIDE SEQUENCE [LARGE SCALE GENOMIC DNA]</scope>
    <source>
        <strain evidence="11 12">JEL0888</strain>
    </source>
</reference>
<sequence>MSQPTASPTPTQVVVRIGAPHAPLCLAPAAGVLATVESIKTLVAERLGWPAAAAASFALCAESGRHVASTATLAQLAARAGVQSCGAFPTVLSVVPLLRGGKGGFGSMLRAQGGRMASRKITNNDSCRDLSGRRIKTVNDAKALAEYIQKEGERQRQRREKVEKKIAEGLKEPAPKKIRFDDTAFENAHEEAIESVSSAVEQGLRRVGSAAAAPAVPAPKAKPAAAAAKKRLAMWDELDGEDEDEGEEAEPAQAEDQGEASGSDAKAEPAASESSEPEAAAVVPEPPAEETEDSKAEAKDAHLSDKQEQGGGRQGRSRRATAESALAKEAAAATPKRRSKRSR</sequence>
<feature type="compositionally biased region" description="Basic and acidic residues" evidence="9">
    <location>
        <begin position="293"/>
        <end position="308"/>
    </location>
</feature>
<evidence type="ECO:0000259" key="10">
    <source>
        <dbReference type="Pfam" id="PF22782"/>
    </source>
</evidence>
<dbReference type="PANTHER" id="PTHR12786:SF1">
    <property type="entry name" value="SPLICING REGULATOR SDE2"/>
    <property type="match status" value="1"/>
</dbReference>
<comment type="subcellular location">
    <subcellularLocation>
        <location evidence="2">Cytoplasm</location>
    </subcellularLocation>
    <subcellularLocation>
        <location evidence="1">Nucleus</location>
    </subcellularLocation>
</comment>
<evidence type="ECO:0000256" key="3">
    <source>
        <dbReference type="ARBA" id="ARBA00008726"/>
    </source>
</evidence>
<evidence type="ECO:0000256" key="9">
    <source>
        <dbReference type="SAM" id="MobiDB-lite"/>
    </source>
</evidence>
<evidence type="ECO:0000256" key="5">
    <source>
        <dbReference type="ARBA" id="ARBA00022664"/>
    </source>
</evidence>
<gene>
    <name evidence="11" type="ORF">HK105_202558</name>
</gene>
<evidence type="ECO:0000256" key="7">
    <source>
        <dbReference type="ARBA" id="ARBA00023242"/>
    </source>
</evidence>
<comment type="similarity">
    <text evidence="3">Belongs to the SDE2 family.</text>
</comment>
<evidence type="ECO:0000256" key="1">
    <source>
        <dbReference type="ARBA" id="ARBA00004123"/>
    </source>
</evidence>
<keyword evidence="8" id="KW-0131">Cell cycle</keyword>
<organism evidence="11 12">
    <name type="scientific">Polyrhizophydium stewartii</name>
    <dbReference type="NCBI Taxonomy" id="2732419"/>
    <lineage>
        <taxon>Eukaryota</taxon>
        <taxon>Fungi</taxon>
        <taxon>Fungi incertae sedis</taxon>
        <taxon>Chytridiomycota</taxon>
        <taxon>Chytridiomycota incertae sedis</taxon>
        <taxon>Chytridiomycetes</taxon>
        <taxon>Rhizophydiales</taxon>
        <taxon>Rhizophydiales incertae sedis</taxon>
        <taxon>Polyrhizophydium</taxon>
    </lineage>
</organism>
<evidence type="ECO:0000256" key="6">
    <source>
        <dbReference type="ARBA" id="ARBA00023187"/>
    </source>
</evidence>
<protein>
    <recommendedName>
        <fullName evidence="10">SDE2-like domain-containing protein</fullName>
    </recommendedName>
</protein>
<dbReference type="Pfam" id="PF22782">
    <property type="entry name" value="SDE2"/>
    <property type="match status" value="1"/>
</dbReference>
<accession>A0ABR4NDW1</accession>
<dbReference type="InterPro" id="IPR053822">
    <property type="entry name" value="SDE2-like_dom"/>
</dbReference>
<evidence type="ECO:0000256" key="2">
    <source>
        <dbReference type="ARBA" id="ARBA00004496"/>
    </source>
</evidence>
<evidence type="ECO:0000256" key="4">
    <source>
        <dbReference type="ARBA" id="ARBA00022490"/>
    </source>
</evidence>
<feature type="compositionally biased region" description="Low complexity" evidence="9">
    <location>
        <begin position="211"/>
        <end position="227"/>
    </location>
</feature>
<evidence type="ECO:0000313" key="12">
    <source>
        <dbReference type="Proteomes" id="UP001527925"/>
    </source>
</evidence>
<evidence type="ECO:0000256" key="8">
    <source>
        <dbReference type="ARBA" id="ARBA00023306"/>
    </source>
</evidence>
<name>A0ABR4NDW1_9FUNG</name>
<dbReference type="EMBL" id="JADGIZ020000009">
    <property type="protein sequence ID" value="KAL2917685.1"/>
    <property type="molecule type" value="Genomic_DNA"/>
</dbReference>
<keyword evidence="7" id="KW-0539">Nucleus</keyword>
<feature type="compositionally biased region" description="Acidic residues" evidence="9">
    <location>
        <begin position="236"/>
        <end position="250"/>
    </location>
</feature>
<evidence type="ECO:0000313" key="11">
    <source>
        <dbReference type="EMBL" id="KAL2917685.1"/>
    </source>
</evidence>
<comment type="caution">
    <text evidence="11">The sequence shown here is derived from an EMBL/GenBank/DDBJ whole genome shotgun (WGS) entry which is preliminary data.</text>
</comment>
<dbReference type="InterPro" id="IPR051421">
    <property type="entry name" value="RNA_Proc_DNA_Dmg_Regulator"/>
</dbReference>
<proteinExistence type="inferred from homology"/>
<feature type="domain" description="SDE2-like" evidence="10">
    <location>
        <begin position="100"/>
        <end position="202"/>
    </location>
</feature>